<evidence type="ECO:0000313" key="2">
    <source>
        <dbReference type="Proteomes" id="UP000823896"/>
    </source>
</evidence>
<organism evidence="1 2">
    <name type="scientific">Candidatus Merdibacter merdavium</name>
    <dbReference type="NCBI Taxonomy" id="2838692"/>
    <lineage>
        <taxon>Bacteria</taxon>
        <taxon>Bacillati</taxon>
        <taxon>Bacillota</taxon>
        <taxon>Erysipelotrichia</taxon>
        <taxon>Erysipelotrichales</taxon>
        <taxon>Erysipelotrichaceae</taxon>
        <taxon>Merdibacter</taxon>
    </lineage>
</organism>
<dbReference type="EMBL" id="DWWM01000024">
    <property type="protein sequence ID" value="HJC36279.1"/>
    <property type="molecule type" value="Genomic_DNA"/>
</dbReference>
<gene>
    <name evidence="1" type="ORF">H9702_04025</name>
</gene>
<name>A0A9D2NSM3_9FIRM</name>
<comment type="caution">
    <text evidence="1">The sequence shown here is derived from an EMBL/GenBank/DDBJ whole genome shotgun (WGS) entry which is preliminary data.</text>
</comment>
<dbReference type="Proteomes" id="UP000823896">
    <property type="component" value="Unassembled WGS sequence"/>
</dbReference>
<evidence type="ECO:0000313" key="1">
    <source>
        <dbReference type="EMBL" id="HJC36279.1"/>
    </source>
</evidence>
<accession>A0A9D2NSM3</accession>
<reference evidence="1" key="2">
    <citation type="submission" date="2021-04" db="EMBL/GenBank/DDBJ databases">
        <authorList>
            <person name="Gilroy R."/>
        </authorList>
    </citation>
    <scope>NUCLEOTIDE SEQUENCE</scope>
    <source>
        <strain evidence="1">CHK187-11901</strain>
    </source>
</reference>
<proteinExistence type="predicted"/>
<sequence length="163" mass="18193">MNTFILLDFDGVLRPLPPRPARQSPAQLAARFHAPELLRADAGLLGLYAGIDPQAMTLLATLCAAFDARIVLTSSWSMLYPLRMLRPMFRPWQIEHRVIGKVPAAATRPAQILAWQQAHLQDSWIALDDLAMTTEFPAHAVTIRGVFDEAAWARASELLARQR</sequence>
<protein>
    <submittedName>
        <fullName evidence="1">Uncharacterized protein</fullName>
    </submittedName>
</protein>
<reference evidence="1" key="1">
    <citation type="journal article" date="2021" name="PeerJ">
        <title>Extensive microbial diversity within the chicken gut microbiome revealed by metagenomics and culture.</title>
        <authorList>
            <person name="Gilroy R."/>
            <person name="Ravi A."/>
            <person name="Getino M."/>
            <person name="Pursley I."/>
            <person name="Horton D.L."/>
            <person name="Alikhan N.F."/>
            <person name="Baker D."/>
            <person name="Gharbi K."/>
            <person name="Hall N."/>
            <person name="Watson M."/>
            <person name="Adriaenssens E.M."/>
            <person name="Foster-Nyarko E."/>
            <person name="Jarju S."/>
            <person name="Secka A."/>
            <person name="Antonio M."/>
            <person name="Oren A."/>
            <person name="Chaudhuri R.R."/>
            <person name="La Ragione R."/>
            <person name="Hildebrand F."/>
            <person name="Pallen M.J."/>
        </authorList>
    </citation>
    <scope>NUCLEOTIDE SEQUENCE</scope>
    <source>
        <strain evidence="1">CHK187-11901</strain>
    </source>
</reference>
<dbReference type="Pfam" id="PF18143">
    <property type="entry name" value="HAD_SAK_2"/>
    <property type="match status" value="1"/>
</dbReference>
<dbReference type="AlphaFoldDB" id="A0A9D2NSM3"/>